<dbReference type="InterPro" id="IPR029489">
    <property type="entry name" value="OGT/SEC/SPY_C"/>
</dbReference>
<dbReference type="InterPro" id="IPR011990">
    <property type="entry name" value="TPR-like_helical_dom_sf"/>
</dbReference>
<feature type="domain" description="O-GlcNAc transferase C-terminal" evidence="9">
    <location>
        <begin position="437"/>
        <end position="588"/>
    </location>
</feature>
<dbReference type="Pfam" id="PF13414">
    <property type="entry name" value="TPR_11"/>
    <property type="match status" value="3"/>
</dbReference>
<evidence type="ECO:0000256" key="3">
    <source>
        <dbReference type="ARBA" id="ARBA00011970"/>
    </source>
</evidence>
<dbReference type="InterPro" id="IPR051939">
    <property type="entry name" value="Glycosyltr_41/O-GlcNAc_trsf"/>
</dbReference>
<dbReference type="EMBL" id="JAMXFA010000024">
    <property type="protein sequence ID" value="MCT7979570.1"/>
    <property type="molecule type" value="Genomic_DNA"/>
</dbReference>
<comment type="pathway">
    <text evidence="1">Protein modification; protein glycosylation.</text>
</comment>
<comment type="similarity">
    <text evidence="2">Belongs to the glycosyltransferase 41 family. O-GlcNAc transferase subfamily.</text>
</comment>
<feature type="repeat" description="TPR" evidence="8">
    <location>
        <begin position="80"/>
        <end position="113"/>
    </location>
</feature>
<evidence type="ECO:0000256" key="1">
    <source>
        <dbReference type="ARBA" id="ARBA00004922"/>
    </source>
</evidence>
<reference evidence="10 11" key="1">
    <citation type="journal article" date="2022" name="Front. Microbiol.">
        <title>High genomic differentiation and limited gene flow indicate recent cryptic speciation within the genus Laspinema (cyanobacteria).</title>
        <authorList>
            <person name="Stanojkovic A."/>
            <person name="Skoupy S."/>
            <person name="Skaloud P."/>
            <person name="Dvorak P."/>
        </authorList>
    </citation>
    <scope>NUCLEOTIDE SEQUENCE [LARGE SCALE GENOMIC DNA]</scope>
    <source>
        <strain evidence="10 11">D3b</strain>
    </source>
</reference>
<proteinExistence type="inferred from homology"/>
<dbReference type="PANTHER" id="PTHR44835">
    <property type="entry name" value="UDP-N-ACETYLGLUCOSAMINE--PEPTIDE N-ACETYLGLUCOSAMINYLTRANSFERASE SPINDLY-RELATED"/>
    <property type="match status" value="1"/>
</dbReference>
<feature type="repeat" description="TPR" evidence="8">
    <location>
        <begin position="148"/>
        <end position="181"/>
    </location>
</feature>
<evidence type="ECO:0000259" key="9">
    <source>
        <dbReference type="Pfam" id="PF13844"/>
    </source>
</evidence>
<evidence type="ECO:0000256" key="5">
    <source>
        <dbReference type="ARBA" id="ARBA00022679"/>
    </source>
</evidence>
<feature type="repeat" description="TPR" evidence="8">
    <location>
        <begin position="46"/>
        <end position="79"/>
    </location>
</feature>
<dbReference type="PANTHER" id="PTHR44835:SF1">
    <property type="entry name" value="PROTEIN O-GLCNAC TRANSFERASE"/>
    <property type="match status" value="1"/>
</dbReference>
<accession>A0ABT2NA39</accession>
<dbReference type="PROSITE" id="PS50005">
    <property type="entry name" value="TPR"/>
    <property type="match status" value="6"/>
</dbReference>
<dbReference type="Gene3D" id="3.40.50.2000">
    <property type="entry name" value="Glycogen Phosphorylase B"/>
    <property type="match status" value="1"/>
</dbReference>
<dbReference type="SUPFAM" id="SSF53756">
    <property type="entry name" value="UDP-Glycosyltransferase/glycogen phosphorylase"/>
    <property type="match status" value="1"/>
</dbReference>
<feature type="repeat" description="TPR" evidence="8">
    <location>
        <begin position="12"/>
        <end position="45"/>
    </location>
</feature>
<dbReference type="PROSITE" id="PS50293">
    <property type="entry name" value="TPR_REGION"/>
    <property type="match status" value="4"/>
</dbReference>
<evidence type="ECO:0000256" key="7">
    <source>
        <dbReference type="ARBA" id="ARBA00022803"/>
    </source>
</evidence>
<feature type="domain" description="O-GlcNAc transferase C-terminal" evidence="9">
    <location>
        <begin position="624"/>
        <end position="794"/>
    </location>
</feature>
<comment type="caution">
    <text evidence="10">The sequence shown here is derived from an EMBL/GenBank/DDBJ whole genome shotgun (WGS) entry which is preliminary data.</text>
</comment>
<name>A0ABT2NA39_9CYAN</name>
<keyword evidence="11" id="KW-1185">Reference proteome</keyword>
<dbReference type="SMART" id="SM00028">
    <property type="entry name" value="TPR"/>
    <property type="match status" value="8"/>
</dbReference>
<dbReference type="SUPFAM" id="SSF48452">
    <property type="entry name" value="TPR-like"/>
    <property type="match status" value="2"/>
</dbReference>
<protein>
    <recommendedName>
        <fullName evidence="3">protein O-GlcNAc transferase</fullName>
        <ecNumber evidence="3">2.4.1.255</ecNumber>
    </recommendedName>
</protein>
<keyword evidence="7 8" id="KW-0802">TPR repeat</keyword>
<keyword evidence="4" id="KW-0328">Glycosyltransferase</keyword>
<organism evidence="10 11">
    <name type="scientific">Laspinema olomoucense D3b</name>
    <dbReference type="NCBI Taxonomy" id="2953688"/>
    <lineage>
        <taxon>Bacteria</taxon>
        <taxon>Bacillati</taxon>
        <taxon>Cyanobacteriota</taxon>
        <taxon>Cyanophyceae</taxon>
        <taxon>Oscillatoriophycideae</taxon>
        <taxon>Oscillatoriales</taxon>
        <taxon>Laspinemataceae</taxon>
        <taxon>Laspinema</taxon>
        <taxon>Laspinema olomoucense</taxon>
    </lineage>
</organism>
<evidence type="ECO:0000256" key="4">
    <source>
        <dbReference type="ARBA" id="ARBA00022676"/>
    </source>
</evidence>
<sequence>MREISVVDLEKAGVWIQRGNQLRAQGQWSGAIAFYQEALNFNPDAVDAYCQLGDLYWRQGQWTEAIAYCQGALKLDPQSAHAYKTLGNILQSQEKWAASERAYQQAVQIMPEFAAVHANLGSLYYRQGESERAIACYQKALTLEPSQAGIHWNLGTLYHDLGRLGEALESWQEALRLEPSMGNAERHLKIGNTLLALARVEEAIHHYQQAIDLDPNFSSAHSNLGNALIQQGSLGAGIAALKTAQSLSPQSPGIHYNLGQALLQQGHQHQQLSGSAWQEVVDCFLQAIALDPDLIPAHHALFYLIRSRDPFGIDFDSLLQAAEDYLSRAQGPTKLLAALPYLSLCLHGGYSELAQETFLTLETQLQSDLDRLDFDSIALLYSRLMFSQPHLRDDARTNLTLAKLLGAKNQARLNQQLISSPHPPTLPHLPHPPTLPHLKIGFLSPHFRRHSIGWCSADIIRELSALSAEIYLYVTQVQARDDKTEEFQNLATQFYQPQSGDFESARLEIWEQICQDQIDILVDLDSVTCSEQLEILYHQPAPICLSWLGFDAPFLCSSHYFLGDRHTHPPGIEADYIEQLIRMPDSFVAVSGFKRQSVEREVVRLSLGINWQQIAYLCVAPGKKLNRELVLAQIEILKQVPNSVLIHKGEGERSAIGQLYQQACAELGVPNNRVILISRTQTEEQHRTIYECADILLDSYPYNGGTHTLEALWFNLPLVTRVGELCLARMGYSFLNTLGIESGIARSWEEYIEWGIRLGHEVKIRQDIRHQLIRSKQPQHLSHLWNPAKFAQDMYGIFEELKKQQISVN</sequence>
<dbReference type="InterPro" id="IPR019734">
    <property type="entry name" value="TPR_rpt"/>
</dbReference>
<evidence type="ECO:0000256" key="2">
    <source>
        <dbReference type="ARBA" id="ARBA00005386"/>
    </source>
</evidence>
<dbReference type="Pfam" id="PF13844">
    <property type="entry name" value="Glyco_transf_41"/>
    <property type="match status" value="2"/>
</dbReference>
<evidence type="ECO:0000313" key="11">
    <source>
        <dbReference type="Proteomes" id="UP001525961"/>
    </source>
</evidence>
<feature type="repeat" description="TPR" evidence="8">
    <location>
        <begin position="184"/>
        <end position="217"/>
    </location>
</feature>
<dbReference type="Proteomes" id="UP001525961">
    <property type="component" value="Unassembled WGS sequence"/>
</dbReference>
<keyword evidence="5" id="KW-0808">Transferase</keyword>
<dbReference type="EC" id="2.4.1.255" evidence="3"/>
<dbReference type="Gene3D" id="3.40.50.11380">
    <property type="match status" value="1"/>
</dbReference>
<feature type="repeat" description="TPR" evidence="8">
    <location>
        <begin position="114"/>
        <end position="147"/>
    </location>
</feature>
<evidence type="ECO:0000256" key="6">
    <source>
        <dbReference type="ARBA" id="ARBA00022737"/>
    </source>
</evidence>
<evidence type="ECO:0000313" key="10">
    <source>
        <dbReference type="EMBL" id="MCT7979570.1"/>
    </source>
</evidence>
<evidence type="ECO:0000256" key="8">
    <source>
        <dbReference type="PROSITE-ProRule" id="PRU00339"/>
    </source>
</evidence>
<keyword evidence="6" id="KW-0677">Repeat</keyword>
<gene>
    <name evidence="10" type="ORF">NG792_17780</name>
</gene>
<dbReference type="Gene3D" id="1.25.40.10">
    <property type="entry name" value="Tetratricopeptide repeat domain"/>
    <property type="match status" value="3"/>
</dbReference>